<sequence length="123" mass="13503">MKKMTEAGARLKDMLAAASVGEDMPPKTSPENGVDSDWPPSHRRDHALLEKEQMREVGGGTMLSCEQLPLRPLLENPTTHIPWAGSSARVCSVRACFGIKRFGLQRSTRAVPTNAPSCLDWKC</sequence>
<keyword evidence="3" id="KW-1185">Reference proteome</keyword>
<gene>
    <name evidence="2" type="ORF">LTRI10_LOCUS29474</name>
</gene>
<protein>
    <submittedName>
        <fullName evidence="2">Uncharacterized protein</fullName>
    </submittedName>
</protein>
<organism evidence="2 3">
    <name type="scientific">Linum trigynum</name>
    <dbReference type="NCBI Taxonomy" id="586398"/>
    <lineage>
        <taxon>Eukaryota</taxon>
        <taxon>Viridiplantae</taxon>
        <taxon>Streptophyta</taxon>
        <taxon>Embryophyta</taxon>
        <taxon>Tracheophyta</taxon>
        <taxon>Spermatophyta</taxon>
        <taxon>Magnoliopsida</taxon>
        <taxon>eudicotyledons</taxon>
        <taxon>Gunneridae</taxon>
        <taxon>Pentapetalae</taxon>
        <taxon>rosids</taxon>
        <taxon>fabids</taxon>
        <taxon>Malpighiales</taxon>
        <taxon>Linaceae</taxon>
        <taxon>Linum</taxon>
    </lineage>
</organism>
<dbReference type="Proteomes" id="UP001497516">
    <property type="component" value="Chromosome 5"/>
</dbReference>
<dbReference type="EMBL" id="OZ034818">
    <property type="protein sequence ID" value="CAL1388549.1"/>
    <property type="molecule type" value="Genomic_DNA"/>
</dbReference>
<accession>A0AAV2ERI0</accession>
<evidence type="ECO:0000313" key="2">
    <source>
        <dbReference type="EMBL" id="CAL1388549.1"/>
    </source>
</evidence>
<evidence type="ECO:0000256" key="1">
    <source>
        <dbReference type="SAM" id="MobiDB-lite"/>
    </source>
</evidence>
<feature type="region of interest" description="Disordered" evidence="1">
    <location>
        <begin position="1"/>
        <end position="42"/>
    </location>
</feature>
<name>A0AAV2ERI0_9ROSI</name>
<dbReference type="AlphaFoldDB" id="A0AAV2ERI0"/>
<evidence type="ECO:0000313" key="3">
    <source>
        <dbReference type="Proteomes" id="UP001497516"/>
    </source>
</evidence>
<proteinExistence type="predicted"/>
<reference evidence="2 3" key="1">
    <citation type="submission" date="2024-04" db="EMBL/GenBank/DDBJ databases">
        <authorList>
            <person name="Fracassetti M."/>
        </authorList>
    </citation>
    <scope>NUCLEOTIDE SEQUENCE [LARGE SCALE GENOMIC DNA]</scope>
</reference>